<organism evidence="1 2">
    <name type="scientific">Metabacillus herbersteinensis</name>
    <dbReference type="NCBI Taxonomy" id="283816"/>
    <lineage>
        <taxon>Bacteria</taxon>
        <taxon>Bacillati</taxon>
        <taxon>Bacillota</taxon>
        <taxon>Bacilli</taxon>
        <taxon>Bacillales</taxon>
        <taxon>Bacillaceae</taxon>
        <taxon>Metabacillus</taxon>
    </lineage>
</organism>
<dbReference type="Proteomes" id="UP001589854">
    <property type="component" value="Unassembled WGS sequence"/>
</dbReference>
<sequence length="47" mass="5466">MEKYYCTSCMQLLDNFSVCFWCGKDDVKPIIIEVQKQATKFIGEQSP</sequence>
<dbReference type="RefSeq" id="WP_378937978.1">
    <property type="nucleotide sequence ID" value="NZ_JBHLVO010000029.1"/>
</dbReference>
<accession>A0ABV6GKT3</accession>
<evidence type="ECO:0000313" key="1">
    <source>
        <dbReference type="EMBL" id="MFC0274078.1"/>
    </source>
</evidence>
<keyword evidence="2" id="KW-1185">Reference proteome</keyword>
<reference evidence="1 2" key="1">
    <citation type="submission" date="2024-09" db="EMBL/GenBank/DDBJ databases">
        <authorList>
            <person name="Sun Q."/>
            <person name="Mori K."/>
        </authorList>
    </citation>
    <scope>NUCLEOTIDE SEQUENCE [LARGE SCALE GENOMIC DNA]</scope>
    <source>
        <strain evidence="1 2">CCM 7228</strain>
    </source>
</reference>
<name>A0ABV6GKT3_9BACI</name>
<comment type="caution">
    <text evidence="1">The sequence shown here is derived from an EMBL/GenBank/DDBJ whole genome shotgun (WGS) entry which is preliminary data.</text>
</comment>
<dbReference type="EMBL" id="JBHLVO010000029">
    <property type="protein sequence ID" value="MFC0274078.1"/>
    <property type="molecule type" value="Genomic_DNA"/>
</dbReference>
<protein>
    <recommendedName>
        <fullName evidence="3">Zinc ribbon domain-containing protein</fullName>
    </recommendedName>
</protein>
<proteinExistence type="predicted"/>
<evidence type="ECO:0008006" key="3">
    <source>
        <dbReference type="Google" id="ProtNLM"/>
    </source>
</evidence>
<gene>
    <name evidence="1" type="ORF">ACFFIX_22270</name>
</gene>
<evidence type="ECO:0000313" key="2">
    <source>
        <dbReference type="Proteomes" id="UP001589854"/>
    </source>
</evidence>